<evidence type="ECO:0000256" key="3">
    <source>
        <dbReference type="ARBA" id="ARBA00004657"/>
    </source>
</evidence>
<evidence type="ECO:0000256" key="10">
    <source>
        <dbReference type="ARBA" id="ARBA00023212"/>
    </source>
</evidence>
<dbReference type="GO" id="GO:0005813">
    <property type="term" value="C:centrosome"/>
    <property type="evidence" value="ECO:0007669"/>
    <property type="project" value="UniProtKB-SubCell"/>
</dbReference>
<evidence type="ECO:0000256" key="13">
    <source>
        <dbReference type="ARBA" id="ARBA00093507"/>
    </source>
</evidence>
<dbReference type="GO" id="GO:0001725">
    <property type="term" value="C:stress fiber"/>
    <property type="evidence" value="ECO:0007669"/>
    <property type="project" value="UniProtKB-SubCell"/>
</dbReference>
<evidence type="ECO:0000256" key="4">
    <source>
        <dbReference type="ARBA" id="ARBA00022490"/>
    </source>
</evidence>
<sequence>MKNRVYLLVDDKLFKLKELYFCVICSEIKNDYNIKNEIEYYFCNGCTQIYSVNESSFYSYQCLRCFQCPFCFSTLITCHELVDETKYNINHKECHNSNDNMKNSFSEEEIELVNKSKKKNKKIYTDEKDTFLNESINHNKNNMKNMFYFKCPYCLWSSINTVCNPKLEDLIADMINLEKKNNVFRLEFENILDEFMKYNEELKKQNKKKNKIKNYDQRKLNLTIKKKRDYVKSEYDGNNNGPLEIKNDHSTFNLNNNNNNNNNNDNNNDNIDNHNNNTLICNKSNIKIEKIKLNDILNDEDVKLKNNFPNIYEIQNDNITFLKSTCLHFFDENMKSELNKHMNDKENGLNDETCNEYNIKKNNIIENKKLPNIIIDSGKYPSLEHTYIYPYNYYKGFEELKPLRKKLLCKQSKRCTGCKHHVVKLHNNTNLGSTYRLNNNALKFIPRIYINDFKLIKKENGILNFILINPLEEEMNIKLLPEIDYQFLKSLHINNIQANCLSNSHEPYEFYLNTYDEIIDELIKDDEQNNITNVITTKHTIIKKQNNMALIIMTFIYNDQIMNSNTYKEDKNNNHDINYIPNQNITNSLDKTEKLNFPIILECSFSDKSKKNHKLKLNLLFTNNIQTKIFHQYALN</sequence>
<comment type="subcellular location">
    <subcellularLocation>
        <location evidence="1">Cytoplasm</location>
        <location evidence="1">Cytoskeleton</location>
        <location evidence="1">Microtubule organizing center</location>
        <location evidence="1">Centrosome</location>
    </subcellularLocation>
    <subcellularLocation>
        <location evidence="2">Cytoplasm</location>
        <location evidence="2">Cytoskeleton</location>
        <location evidence="2">Stress fiber</location>
    </subcellularLocation>
    <subcellularLocation>
        <location evidence="3">Cytoplasm</location>
        <location evidence="3">Myofibril</location>
    </subcellularLocation>
</comment>
<name>A0A2P9DQ46_PLARE</name>
<evidence type="ECO:0000313" key="15">
    <source>
        <dbReference type="EMBL" id="SOV83166.1"/>
    </source>
</evidence>
<keyword evidence="8" id="KW-0007">Acetylation</keyword>
<keyword evidence="6" id="KW-0597">Phosphoprotein</keyword>
<evidence type="ECO:0000256" key="9">
    <source>
        <dbReference type="ARBA" id="ARBA00023054"/>
    </source>
</evidence>
<evidence type="ECO:0000256" key="8">
    <source>
        <dbReference type="ARBA" id="ARBA00022990"/>
    </source>
</evidence>
<evidence type="ECO:0000256" key="2">
    <source>
        <dbReference type="ARBA" id="ARBA00004529"/>
    </source>
</evidence>
<keyword evidence="10" id="KW-0206">Cytoskeleton</keyword>
<evidence type="ECO:0000256" key="1">
    <source>
        <dbReference type="ARBA" id="ARBA00004300"/>
    </source>
</evidence>
<gene>
    <name evidence="15" type="ORF">PRG01_1453100</name>
</gene>
<evidence type="ECO:0000256" key="7">
    <source>
        <dbReference type="ARBA" id="ARBA00022843"/>
    </source>
</evidence>
<dbReference type="InterPro" id="IPR008603">
    <property type="entry name" value="DCTN4"/>
</dbReference>
<evidence type="ECO:0000256" key="5">
    <source>
        <dbReference type="ARBA" id="ARBA00022499"/>
    </source>
</evidence>
<feature type="coiled-coil region" evidence="14">
    <location>
        <begin position="167"/>
        <end position="208"/>
    </location>
</feature>
<dbReference type="Pfam" id="PF05502">
    <property type="entry name" value="Dynactin_p62"/>
    <property type="match status" value="1"/>
</dbReference>
<keyword evidence="9 14" id="KW-0175">Coiled coil</keyword>
<keyword evidence="5" id="KW-1017">Isopeptide bond</keyword>
<evidence type="ECO:0000256" key="6">
    <source>
        <dbReference type="ARBA" id="ARBA00022553"/>
    </source>
</evidence>
<accession>A0A2P9DQ46</accession>
<dbReference type="VEuPathDB" id="PlasmoDB:PRCDC_1452400"/>
<evidence type="ECO:0000256" key="11">
    <source>
        <dbReference type="ARBA" id="ARBA00034776"/>
    </source>
</evidence>
<dbReference type="Proteomes" id="UP000240500">
    <property type="component" value="Chromosome 14"/>
</dbReference>
<keyword evidence="7" id="KW-0832">Ubl conjugation</keyword>
<comment type="similarity">
    <text evidence="11">Belongs to the dynactin subunit 4 family.</text>
</comment>
<dbReference type="AlphaFoldDB" id="A0A2P9DQ46"/>
<dbReference type="GO" id="GO:0005869">
    <property type="term" value="C:dynactin complex"/>
    <property type="evidence" value="ECO:0007669"/>
    <property type="project" value="InterPro"/>
</dbReference>
<organism evidence="15 16">
    <name type="scientific">Plasmodium reichenowi</name>
    <dbReference type="NCBI Taxonomy" id="5854"/>
    <lineage>
        <taxon>Eukaryota</taxon>
        <taxon>Sar</taxon>
        <taxon>Alveolata</taxon>
        <taxon>Apicomplexa</taxon>
        <taxon>Aconoidasida</taxon>
        <taxon>Haemosporida</taxon>
        <taxon>Plasmodiidae</taxon>
        <taxon>Plasmodium</taxon>
        <taxon>Plasmodium (Laverania)</taxon>
    </lineage>
</organism>
<dbReference type="EMBL" id="LT969577">
    <property type="protein sequence ID" value="SOV83166.1"/>
    <property type="molecule type" value="Genomic_DNA"/>
</dbReference>
<dbReference type="OrthoDB" id="283815at2759"/>
<evidence type="ECO:0000256" key="12">
    <source>
        <dbReference type="ARBA" id="ARBA00034864"/>
    </source>
</evidence>
<evidence type="ECO:0000313" key="16">
    <source>
        <dbReference type="Proteomes" id="UP000240500"/>
    </source>
</evidence>
<evidence type="ECO:0000256" key="14">
    <source>
        <dbReference type="SAM" id="Coils"/>
    </source>
</evidence>
<comment type="subunit">
    <text evidence="13">Subunit of dynactin, a multiprotein complex part of a tripartite complex with dynein and a adapter, such as BICDL1, BICD2 or HOOK3. The dynactin complex is built around ACTR1A/ACTB filament and consists of an actin-related filament composed of a shoulder domain, a pointed end and a barbed end. Its length is defined by its flexible shoulder domain. The soulder is composed of 2 DCTN1 subunits, 4 DCTN2 and 2 DCTN3. The 4 DCNT2 (via N-terminus) bind the ACTR1A filament and act as molecular rulers to determine the length. The pointed end is important for binding dynein-dynactin cargo adapters. Consists of 4 subunits: ACTR10, DCNT4, DCTN5 and DCTN6. The barbed end is composed of a CAPZA1:CAPZB heterodimers, which binds ACTR1A/ACTB filament and dynactin and stabilizes dynactin. Interacts with ATP7B, but not ATP7A, in a copper-dependent manner. Interacts with ANK2; this interaction is required for localization at costameres. Interacts with N4BP2L1.</text>
</comment>
<keyword evidence="4" id="KW-0963">Cytoplasm</keyword>
<proteinExistence type="inferred from homology"/>
<dbReference type="PANTHER" id="PTHR13034:SF2">
    <property type="entry name" value="DYNACTIN SUBUNIT 4"/>
    <property type="match status" value="1"/>
</dbReference>
<dbReference type="PANTHER" id="PTHR13034">
    <property type="entry name" value="DYNACTIN P62 SUBUNIT"/>
    <property type="match status" value="1"/>
</dbReference>
<dbReference type="VEuPathDB" id="PlasmoDB:PRG01_1453100"/>
<reference evidence="15 16" key="1">
    <citation type="submission" date="2016-09" db="EMBL/GenBank/DDBJ databases">
        <authorList>
            <consortium name="Pathogen Informatics"/>
        </authorList>
    </citation>
    <scope>NUCLEOTIDE SEQUENCE [LARGE SCALE GENOMIC DNA]</scope>
</reference>
<protein>
    <recommendedName>
        <fullName evidence="12">Dynactin subunit 4</fullName>
    </recommendedName>
</protein>